<keyword evidence="3" id="KW-1185">Reference proteome</keyword>
<reference evidence="2 3" key="1">
    <citation type="submission" date="2015-02" db="EMBL/GenBank/DDBJ databases">
        <title>Draft genome sequences of ten Microbacterium spp. with emphasis on heavy metal contaminated environments.</title>
        <authorList>
            <person name="Corretto E."/>
        </authorList>
    </citation>
    <scope>NUCLEOTIDE SEQUENCE [LARGE SCALE GENOMIC DNA]</scope>
    <source>
        <strain evidence="2 3">DSM 8608</strain>
    </source>
</reference>
<gene>
    <name evidence="2" type="ORF">RS82_01537</name>
</gene>
<proteinExistence type="predicted"/>
<protein>
    <submittedName>
        <fullName evidence="2">MarR family protein</fullName>
    </submittedName>
</protein>
<dbReference type="PROSITE" id="PS50995">
    <property type="entry name" value="HTH_MARR_2"/>
    <property type="match status" value="1"/>
</dbReference>
<dbReference type="PATRIC" id="fig|69370.6.peg.1571"/>
<dbReference type="InterPro" id="IPR052526">
    <property type="entry name" value="HTH-type_Bedaq_tolerance"/>
</dbReference>
<dbReference type="PANTHER" id="PTHR39515:SF2">
    <property type="entry name" value="HTH-TYPE TRANSCRIPTIONAL REGULATOR RV0880"/>
    <property type="match status" value="1"/>
</dbReference>
<dbReference type="EMBL" id="JYJA01000031">
    <property type="protein sequence ID" value="KJL43481.1"/>
    <property type="molecule type" value="Genomic_DNA"/>
</dbReference>
<dbReference type="PANTHER" id="PTHR39515">
    <property type="entry name" value="CONSERVED PROTEIN"/>
    <property type="match status" value="1"/>
</dbReference>
<dbReference type="GO" id="GO:0003700">
    <property type="term" value="F:DNA-binding transcription factor activity"/>
    <property type="evidence" value="ECO:0007669"/>
    <property type="project" value="InterPro"/>
</dbReference>
<dbReference type="InterPro" id="IPR036388">
    <property type="entry name" value="WH-like_DNA-bd_sf"/>
</dbReference>
<evidence type="ECO:0000259" key="1">
    <source>
        <dbReference type="PROSITE" id="PS50995"/>
    </source>
</evidence>
<comment type="caution">
    <text evidence="2">The sequence shown here is derived from an EMBL/GenBank/DDBJ whole genome shotgun (WGS) entry which is preliminary data.</text>
</comment>
<dbReference type="Gene3D" id="1.10.10.10">
    <property type="entry name" value="Winged helix-like DNA-binding domain superfamily/Winged helix DNA-binding domain"/>
    <property type="match status" value="1"/>
</dbReference>
<dbReference type="Pfam" id="PF01047">
    <property type="entry name" value="MarR"/>
    <property type="match status" value="1"/>
</dbReference>
<accession>A0A0M2HFH7</accession>
<dbReference type="Proteomes" id="UP000034098">
    <property type="component" value="Unassembled WGS sequence"/>
</dbReference>
<sequence>MTHDQDIETLIVAAHALTRVAALETANETPAAQWRTLTILRDNGALRIGELARLSRVTQPGMTRLVGQMADHGLVARTTDAADSRATVVEVTPLGLEALQTWLLQLTAALAPHFDDLQPEEWDALRTTASVLTRKLDRTRAASASDTAEATR</sequence>
<evidence type="ECO:0000313" key="3">
    <source>
        <dbReference type="Proteomes" id="UP000034098"/>
    </source>
</evidence>
<dbReference type="SMART" id="SM00347">
    <property type="entry name" value="HTH_MARR"/>
    <property type="match status" value="1"/>
</dbReference>
<dbReference type="InterPro" id="IPR000835">
    <property type="entry name" value="HTH_MarR-typ"/>
</dbReference>
<dbReference type="OrthoDB" id="8966183at2"/>
<dbReference type="SUPFAM" id="SSF46785">
    <property type="entry name" value="Winged helix' DNA-binding domain"/>
    <property type="match status" value="1"/>
</dbReference>
<organism evidence="2 3">
    <name type="scientific">Microbacterium trichothecenolyticum</name>
    <name type="common">Aureobacterium trichothecenolyticum</name>
    <dbReference type="NCBI Taxonomy" id="69370"/>
    <lineage>
        <taxon>Bacteria</taxon>
        <taxon>Bacillati</taxon>
        <taxon>Actinomycetota</taxon>
        <taxon>Actinomycetes</taxon>
        <taxon>Micrococcales</taxon>
        <taxon>Microbacteriaceae</taxon>
        <taxon>Microbacterium</taxon>
    </lineage>
</organism>
<dbReference type="InterPro" id="IPR036390">
    <property type="entry name" value="WH_DNA-bd_sf"/>
</dbReference>
<dbReference type="AlphaFoldDB" id="A0A0M2HFH7"/>
<evidence type="ECO:0000313" key="2">
    <source>
        <dbReference type="EMBL" id="KJL43481.1"/>
    </source>
</evidence>
<name>A0A0M2HFH7_MICTR</name>
<feature type="domain" description="HTH marR-type" evidence="1">
    <location>
        <begin position="3"/>
        <end position="134"/>
    </location>
</feature>
<dbReference type="RefSeq" id="WP_045297979.1">
    <property type="nucleotide sequence ID" value="NZ_JYJA01000031.1"/>
</dbReference>